<proteinExistence type="inferred from homology"/>
<dbReference type="EMBL" id="LWAE01000007">
    <property type="protein sequence ID" value="KZL89822.1"/>
    <property type="molecule type" value="Genomic_DNA"/>
</dbReference>
<sequence>MNEYLDYINSHLKGNIDLKDRQINCNLGIIHLFYIDNLCDSKLISQFIITPFITNENIQADINSIKKDVLFNSSVESIKSKEESLIHILSGDVVIVFDFIDDVIYCEAKGFNKRSVSTPITEQVLKGPREGFTESVVDNISLIRRRIKNPNLTIESLYIGTKSNTVVIIAYIKNSAPESLIRYVKEKVNKINIDFILDINYIEEELKCKKTLFDTIGYTEKPDIAASKLLEGRIAIIVDGSPFVLTAPCFFLENFQMADDYYLNRYYTNASRIIRLVAFLFAVLLPGFYVAIDTYHFALIPIVFVFRLAASRADVPFPLVLEVLIMAFFFQLLREAGIRLPQPIGQAMSIVGALILGDAAVGSGLASQSTVIVVALSAISSFLIPKLHSAIYLWVLVVVLLSSLLGLMGFFASIFILLAHTASLDSCGYPYLLPLATSNDFKYKDLIFRKEVKDISKNIIYKDDKK</sequence>
<dbReference type="GO" id="GO:0009847">
    <property type="term" value="P:spore germination"/>
    <property type="evidence" value="ECO:0007669"/>
    <property type="project" value="InterPro"/>
</dbReference>
<dbReference type="PIRSF" id="PIRSF005690">
    <property type="entry name" value="GerBA"/>
    <property type="match status" value="1"/>
</dbReference>
<reference evidence="4 5" key="1">
    <citation type="submission" date="2016-04" db="EMBL/GenBank/DDBJ databases">
        <title>Genome sequence of Clostridium magnum DSM 2767.</title>
        <authorList>
            <person name="Poehlein A."/>
            <person name="Uhlig R."/>
            <person name="Fischer R."/>
            <person name="Bahl H."/>
            <person name="Daniel R."/>
        </authorList>
    </citation>
    <scope>NUCLEOTIDE SEQUENCE [LARGE SCALE GENOMIC DNA]</scope>
    <source>
        <strain evidence="4 5">DSM 2767</strain>
    </source>
</reference>
<dbReference type="PATRIC" id="fig|1121326.3.peg.4893"/>
<feature type="transmembrane region" description="Helical" evidence="3">
    <location>
        <begin position="273"/>
        <end position="292"/>
    </location>
</feature>
<evidence type="ECO:0000313" key="4">
    <source>
        <dbReference type="EMBL" id="KZL89822.1"/>
    </source>
</evidence>
<dbReference type="PANTHER" id="PTHR22550:SF5">
    <property type="entry name" value="LEUCINE ZIPPER PROTEIN 4"/>
    <property type="match status" value="1"/>
</dbReference>
<evidence type="ECO:0000256" key="2">
    <source>
        <dbReference type="ARBA" id="ARBA00023136"/>
    </source>
</evidence>
<organism evidence="4 5">
    <name type="scientific">Clostridium magnum DSM 2767</name>
    <dbReference type="NCBI Taxonomy" id="1121326"/>
    <lineage>
        <taxon>Bacteria</taxon>
        <taxon>Bacillati</taxon>
        <taxon>Bacillota</taxon>
        <taxon>Clostridia</taxon>
        <taxon>Eubacteriales</taxon>
        <taxon>Clostridiaceae</taxon>
        <taxon>Clostridium</taxon>
    </lineage>
</organism>
<dbReference type="STRING" id="1121326.CLMAG_48320"/>
<dbReference type="PANTHER" id="PTHR22550">
    <property type="entry name" value="SPORE GERMINATION PROTEIN"/>
    <property type="match status" value="1"/>
</dbReference>
<comment type="similarity">
    <text evidence="1">Belongs to the GerABKA family.</text>
</comment>
<keyword evidence="5" id="KW-1185">Reference proteome</keyword>
<evidence type="ECO:0000256" key="1">
    <source>
        <dbReference type="ARBA" id="ARBA00005278"/>
    </source>
</evidence>
<dbReference type="OrthoDB" id="9772630at2"/>
<feature type="transmembrane region" description="Helical" evidence="3">
    <location>
        <begin position="391"/>
        <end position="418"/>
    </location>
</feature>
<comment type="caution">
    <text evidence="4">The sequence shown here is derived from an EMBL/GenBank/DDBJ whole genome shotgun (WGS) entry which is preliminary data.</text>
</comment>
<dbReference type="Proteomes" id="UP000076603">
    <property type="component" value="Unassembled WGS sequence"/>
</dbReference>
<feature type="transmembrane region" description="Helical" evidence="3">
    <location>
        <begin position="354"/>
        <end position="379"/>
    </location>
</feature>
<gene>
    <name evidence="4" type="primary">gerBA_9</name>
    <name evidence="4" type="ORF">CLMAG_48320</name>
</gene>
<dbReference type="GO" id="GO:0016020">
    <property type="term" value="C:membrane"/>
    <property type="evidence" value="ECO:0007669"/>
    <property type="project" value="InterPro"/>
</dbReference>
<dbReference type="InterPro" id="IPR050768">
    <property type="entry name" value="UPF0353/GerABKA_families"/>
</dbReference>
<dbReference type="RefSeq" id="WP_066628115.1">
    <property type="nucleotide sequence ID" value="NZ_FQXL01000033.1"/>
</dbReference>
<dbReference type="Pfam" id="PF03323">
    <property type="entry name" value="GerA"/>
    <property type="match status" value="1"/>
</dbReference>
<feature type="transmembrane region" description="Helical" evidence="3">
    <location>
        <begin position="315"/>
        <end position="333"/>
    </location>
</feature>
<dbReference type="InterPro" id="IPR004995">
    <property type="entry name" value="Spore_Ger"/>
</dbReference>
<keyword evidence="2 3" id="KW-0472">Membrane</keyword>
<keyword evidence="3" id="KW-0812">Transmembrane</keyword>
<accession>A0A161YHS2</accession>
<dbReference type="AlphaFoldDB" id="A0A161YHS2"/>
<evidence type="ECO:0000256" key="3">
    <source>
        <dbReference type="SAM" id="Phobius"/>
    </source>
</evidence>
<name>A0A161YHS2_9CLOT</name>
<protein>
    <submittedName>
        <fullName evidence="4">Spore germination protein B1</fullName>
    </submittedName>
</protein>
<evidence type="ECO:0000313" key="5">
    <source>
        <dbReference type="Proteomes" id="UP000076603"/>
    </source>
</evidence>
<keyword evidence="3" id="KW-1133">Transmembrane helix</keyword>